<evidence type="ECO:0000313" key="7">
    <source>
        <dbReference type="Proteomes" id="UP000061362"/>
    </source>
</evidence>
<accession>A0A0K1SKV6</accession>
<reference evidence="7 8" key="1">
    <citation type="journal article" date="2015" name="Genome Announc.">
        <title>Complete Genome Sequences of Evolved Arsenate-Resistant Metallosphaera sedula Strains.</title>
        <authorList>
            <person name="Ai C."/>
            <person name="McCarthy S."/>
            <person name="Schackwitz W."/>
            <person name="Martin J."/>
            <person name="Lipzen A."/>
            <person name="Blum P."/>
        </authorList>
    </citation>
    <scope>NUCLEOTIDE SEQUENCE [LARGE SCALE GENOMIC DNA]</scope>
    <source>
        <strain evidence="3 8">ARS120-1</strain>
        <strain evidence="4 7">ARS120-2</strain>
        <strain evidence="1 10">ARS50-1</strain>
        <strain evidence="2 9">ARS50-2</strain>
    </source>
</reference>
<dbReference type="EMBL" id="CP012173">
    <property type="protein sequence ID" value="AKV77683.1"/>
    <property type="molecule type" value="Genomic_DNA"/>
</dbReference>
<dbReference type="EMBL" id="CP012176">
    <property type="protein sequence ID" value="AKV84423.1"/>
    <property type="molecule type" value="Genomic_DNA"/>
</dbReference>
<dbReference type="EMBL" id="CP012174">
    <property type="protein sequence ID" value="AKV79928.1"/>
    <property type="molecule type" value="Genomic_DNA"/>
</dbReference>
<dbReference type="Proteomes" id="UP000062475">
    <property type="component" value="Chromosome"/>
</dbReference>
<evidence type="ECO:0000313" key="5">
    <source>
        <dbReference type="EMBL" id="AKV84423.1"/>
    </source>
</evidence>
<evidence type="ECO:0000313" key="4">
    <source>
        <dbReference type="EMBL" id="AKV82173.1"/>
    </source>
</evidence>
<evidence type="ECO:0000313" key="8">
    <source>
        <dbReference type="Proteomes" id="UP000062398"/>
    </source>
</evidence>
<dbReference type="Proteomes" id="UP000056255">
    <property type="component" value="Chromosome"/>
</dbReference>
<name>A0A0K1SKV6_9CREN</name>
<evidence type="ECO:0000313" key="6">
    <source>
        <dbReference type="Proteomes" id="UP000056255"/>
    </source>
</evidence>
<dbReference type="Proteomes" id="UP000062398">
    <property type="component" value="Chromosome"/>
</dbReference>
<evidence type="ECO:0000313" key="10">
    <source>
        <dbReference type="Proteomes" id="UP000068832"/>
    </source>
</evidence>
<proteinExistence type="predicted"/>
<reference evidence="5 6" key="2">
    <citation type="submission" date="2015-07" db="EMBL/GenBank/DDBJ databases">
        <title>Physiological, transcriptional responses and genome re-sequencing of acid resistant extremely thermoacidophilic Metallosphaera sedula SARC-M1.</title>
        <authorList>
            <person name="Ai C."/>
            <person name="McCarthy S."/>
            <person name="Eckrich V."/>
            <person name="Rudrappa D."/>
            <person name="Qiu G."/>
            <person name="Blum P."/>
        </authorList>
    </citation>
    <scope>NUCLEOTIDE SEQUENCE [LARGE SCALE GENOMIC DNA]</scope>
    <source>
        <strain evidence="5 6">SARC-M1</strain>
    </source>
</reference>
<dbReference type="AlphaFoldDB" id="A0A0K1SKV6"/>
<dbReference type="PATRIC" id="fig|43687.5.peg.2447"/>
<evidence type="ECO:0000313" key="3">
    <source>
        <dbReference type="EMBL" id="AKV79928.1"/>
    </source>
</evidence>
<evidence type="ECO:0000313" key="9">
    <source>
        <dbReference type="Proteomes" id="UP000062475"/>
    </source>
</evidence>
<evidence type="ECO:0000313" key="2">
    <source>
        <dbReference type="EMBL" id="AKV77683.1"/>
    </source>
</evidence>
<evidence type="ECO:0000313" key="1">
    <source>
        <dbReference type="EMBL" id="AKV75437.1"/>
    </source>
</evidence>
<sequence>MAKEESKYSREAEKAVKEGRVIELRTREGGPPLFVFMAREKGSHRDHIVGPTSCDCEYFLFHGILEGEGSCIHIQAYNIASRNESFRKIVVKREELKEILTEIFAYGKSLKLRKLISSR</sequence>
<dbReference type="EMBL" id="CP012175">
    <property type="protein sequence ID" value="AKV82173.1"/>
    <property type="molecule type" value="Genomic_DNA"/>
</dbReference>
<protein>
    <submittedName>
        <fullName evidence="1">Uncharacterized protein</fullName>
    </submittedName>
</protein>
<organism evidence="1 10">
    <name type="scientific">Metallosphaera sedula</name>
    <dbReference type="NCBI Taxonomy" id="43687"/>
    <lineage>
        <taxon>Archaea</taxon>
        <taxon>Thermoproteota</taxon>
        <taxon>Thermoprotei</taxon>
        <taxon>Sulfolobales</taxon>
        <taxon>Sulfolobaceae</taxon>
        <taxon>Metallosphaera</taxon>
    </lineage>
</organism>
<dbReference type="Proteomes" id="UP000061362">
    <property type="component" value="Chromosome"/>
</dbReference>
<dbReference type="EMBL" id="CP012172">
    <property type="protein sequence ID" value="AKV75437.1"/>
    <property type="molecule type" value="Genomic_DNA"/>
</dbReference>
<gene>
    <name evidence="1" type="ORF">MsedA_2345</name>
    <name evidence="2" type="ORF">MsedB_2348</name>
    <name evidence="3" type="ORF">MsedC_2345</name>
    <name evidence="4" type="ORF">MsedD_2346</name>
    <name evidence="5" type="ORF">MsedE_2350</name>
</gene>
<dbReference type="Proteomes" id="UP000068832">
    <property type="component" value="Chromosome"/>
</dbReference>